<evidence type="ECO:0000259" key="8">
    <source>
        <dbReference type="Pfam" id="PF02308"/>
    </source>
</evidence>
<comment type="subcellular location">
    <subcellularLocation>
        <location evidence="1">Cell membrane</location>
        <topology evidence="1">Multi-pass membrane protein</topology>
    </subcellularLocation>
</comment>
<reference evidence="9 10" key="1">
    <citation type="submission" date="2021-06" db="EMBL/GenBank/DDBJ databases">
        <authorList>
            <person name="Sun Q."/>
            <person name="Li D."/>
        </authorList>
    </citation>
    <scope>NUCLEOTIDE SEQUENCE [LARGE SCALE GENOMIC DNA]</scope>
    <source>
        <strain evidence="9 10">MSJ-11</strain>
    </source>
</reference>
<evidence type="ECO:0000313" key="9">
    <source>
        <dbReference type="EMBL" id="MBU5483622.1"/>
    </source>
</evidence>
<dbReference type="Pfam" id="PF02308">
    <property type="entry name" value="MgtC"/>
    <property type="match status" value="1"/>
</dbReference>
<feature type="transmembrane region" description="Helical" evidence="7">
    <location>
        <begin position="6"/>
        <end position="23"/>
    </location>
</feature>
<keyword evidence="5 7" id="KW-1133">Transmembrane helix</keyword>
<evidence type="ECO:0000256" key="4">
    <source>
        <dbReference type="ARBA" id="ARBA00022692"/>
    </source>
</evidence>
<organism evidence="9 10">
    <name type="scientific">Clostridium mobile</name>
    <dbReference type="NCBI Taxonomy" id="2841512"/>
    <lineage>
        <taxon>Bacteria</taxon>
        <taxon>Bacillati</taxon>
        <taxon>Bacillota</taxon>
        <taxon>Clostridia</taxon>
        <taxon>Eubacteriales</taxon>
        <taxon>Clostridiaceae</taxon>
        <taxon>Clostridium</taxon>
    </lineage>
</organism>
<feature type="transmembrane region" description="Helical" evidence="7">
    <location>
        <begin position="123"/>
        <end position="142"/>
    </location>
</feature>
<name>A0ABS6EFT3_9CLOT</name>
<proteinExistence type="inferred from homology"/>
<keyword evidence="4 7" id="KW-0812">Transmembrane</keyword>
<accession>A0ABS6EFT3</accession>
<evidence type="ECO:0000313" key="10">
    <source>
        <dbReference type="Proteomes" id="UP000726170"/>
    </source>
</evidence>
<dbReference type="Proteomes" id="UP000726170">
    <property type="component" value="Unassembled WGS sequence"/>
</dbReference>
<dbReference type="InterPro" id="IPR049177">
    <property type="entry name" value="MgtC_SapB_SrpB_YhiD_N"/>
</dbReference>
<evidence type="ECO:0000256" key="1">
    <source>
        <dbReference type="ARBA" id="ARBA00004651"/>
    </source>
</evidence>
<protein>
    <submittedName>
        <fullName evidence="9">MgtC/SapB family protein</fullName>
    </submittedName>
</protein>
<dbReference type="PANTHER" id="PTHR33778">
    <property type="entry name" value="PROTEIN MGTC"/>
    <property type="match status" value="1"/>
</dbReference>
<comment type="caution">
    <text evidence="9">The sequence shown here is derived from an EMBL/GenBank/DDBJ whole genome shotgun (WGS) entry which is preliminary data.</text>
</comment>
<dbReference type="PANTHER" id="PTHR33778:SF1">
    <property type="entry name" value="MAGNESIUM TRANSPORTER YHID-RELATED"/>
    <property type="match status" value="1"/>
</dbReference>
<evidence type="ECO:0000256" key="5">
    <source>
        <dbReference type="ARBA" id="ARBA00022989"/>
    </source>
</evidence>
<dbReference type="EMBL" id="JAHLQF010000001">
    <property type="protein sequence ID" value="MBU5483622.1"/>
    <property type="molecule type" value="Genomic_DNA"/>
</dbReference>
<evidence type="ECO:0000256" key="2">
    <source>
        <dbReference type="ARBA" id="ARBA00009298"/>
    </source>
</evidence>
<dbReference type="InterPro" id="IPR003416">
    <property type="entry name" value="MgtC/SapB/SrpB/YhiD_fam"/>
</dbReference>
<keyword evidence="6 7" id="KW-0472">Membrane</keyword>
<comment type="similarity">
    <text evidence="2">Belongs to the MgtC/SapB family.</text>
</comment>
<dbReference type="RefSeq" id="WP_216437983.1">
    <property type="nucleotide sequence ID" value="NZ_JAHLQF010000001.1"/>
</dbReference>
<evidence type="ECO:0000256" key="6">
    <source>
        <dbReference type="ARBA" id="ARBA00023136"/>
    </source>
</evidence>
<evidence type="ECO:0000256" key="3">
    <source>
        <dbReference type="ARBA" id="ARBA00022475"/>
    </source>
</evidence>
<sequence>MNVKEIIIRVILAILVGGVIGYERESKNRPAGFKTHILVCLGAAVISMMQIYDIEYTIKLINERSELSNALKADVGRLGAQVISGIGFLGAGTIIHDKGSVKGLTTAASLWTVGCIGLAAGKGYYSLSIISALSVIIILAFLTKFENMFREKCTAVRFQIDYTNKERAINDITHYFQQNNIRIKNIEFFLEDEDTGFGSSLYTVLLPRRAHREEIIMELRKSEGINSVEIL</sequence>
<feature type="domain" description="MgtC/SapB/SrpB/YhiD N-terminal" evidence="8">
    <location>
        <begin position="11"/>
        <end position="147"/>
    </location>
</feature>
<gene>
    <name evidence="9" type="ORF">KQI86_04720</name>
</gene>
<keyword evidence="10" id="KW-1185">Reference proteome</keyword>
<keyword evidence="3" id="KW-1003">Cell membrane</keyword>
<feature type="transmembrane region" description="Helical" evidence="7">
    <location>
        <begin position="35"/>
        <end position="52"/>
    </location>
</feature>
<evidence type="ECO:0000256" key="7">
    <source>
        <dbReference type="SAM" id="Phobius"/>
    </source>
</evidence>